<keyword evidence="2" id="KW-1185">Reference proteome</keyword>
<dbReference type="Proteomes" id="UP000790377">
    <property type="component" value="Unassembled WGS sequence"/>
</dbReference>
<reference evidence="1" key="1">
    <citation type="journal article" date="2021" name="New Phytol.">
        <title>Evolutionary innovations through gain and loss of genes in the ectomycorrhizal Boletales.</title>
        <authorList>
            <person name="Wu G."/>
            <person name="Miyauchi S."/>
            <person name="Morin E."/>
            <person name="Kuo A."/>
            <person name="Drula E."/>
            <person name="Varga T."/>
            <person name="Kohler A."/>
            <person name="Feng B."/>
            <person name="Cao Y."/>
            <person name="Lipzen A."/>
            <person name="Daum C."/>
            <person name="Hundley H."/>
            <person name="Pangilinan J."/>
            <person name="Johnson J."/>
            <person name="Barry K."/>
            <person name="LaButti K."/>
            <person name="Ng V."/>
            <person name="Ahrendt S."/>
            <person name="Min B."/>
            <person name="Choi I.G."/>
            <person name="Park H."/>
            <person name="Plett J.M."/>
            <person name="Magnuson J."/>
            <person name="Spatafora J.W."/>
            <person name="Nagy L.G."/>
            <person name="Henrissat B."/>
            <person name="Grigoriev I.V."/>
            <person name="Yang Z.L."/>
            <person name="Xu J."/>
            <person name="Martin F.M."/>
        </authorList>
    </citation>
    <scope>NUCLEOTIDE SEQUENCE</scope>
    <source>
        <strain evidence="1">ATCC 28755</strain>
    </source>
</reference>
<gene>
    <name evidence="1" type="ORF">BJ138DRAFT_978473</name>
</gene>
<organism evidence="1 2">
    <name type="scientific">Hygrophoropsis aurantiaca</name>
    <dbReference type="NCBI Taxonomy" id="72124"/>
    <lineage>
        <taxon>Eukaryota</taxon>
        <taxon>Fungi</taxon>
        <taxon>Dikarya</taxon>
        <taxon>Basidiomycota</taxon>
        <taxon>Agaricomycotina</taxon>
        <taxon>Agaricomycetes</taxon>
        <taxon>Agaricomycetidae</taxon>
        <taxon>Boletales</taxon>
        <taxon>Coniophorineae</taxon>
        <taxon>Hygrophoropsidaceae</taxon>
        <taxon>Hygrophoropsis</taxon>
    </lineage>
</organism>
<dbReference type="EMBL" id="MU269117">
    <property type="protein sequence ID" value="KAH7903214.1"/>
    <property type="molecule type" value="Genomic_DNA"/>
</dbReference>
<evidence type="ECO:0000313" key="1">
    <source>
        <dbReference type="EMBL" id="KAH7903214.1"/>
    </source>
</evidence>
<proteinExistence type="predicted"/>
<feature type="non-terminal residue" evidence="1">
    <location>
        <position position="1"/>
    </location>
</feature>
<name>A0ACB7ZR99_9AGAM</name>
<comment type="caution">
    <text evidence="1">The sequence shown here is derived from an EMBL/GenBank/DDBJ whole genome shotgun (WGS) entry which is preliminary data.</text>
</comment>
<evidence type="ECO:0000313" key="2">
    <source>
        <dbReference type="Proteomes" id="UP000790377"/>
    </source>
</evidence>
<protein>
    <submittedName>
        <fullName evidence="1">Uncharacterized protein</fullName>
    </submittedName>
</protein>
<accession>A0ACB7ZR99</accession>
<feature type="non-terminal residue" evidence="1">
    <location>
        <position position="51"/>
    </location>
</feature>
<sequence>GAKALVVANNVAFRNCLVAMRPTATQADLPSSHDVTSHIHNSFIDHINELK</sequence>